<evidence type="ECO:0000256" key="1">
    <source>
        <dbReference type="ARBA" id="ARBA00022553"/>
    </source>
</evidence>
<evidence type="ECO:0000313" key="9">
    <source>
        <dbReference type="Ensembl" id="ENSFHEP00000024453.1"/>
    </source>
</evidence>
<feature type="zinc finger region" description="C3H1-type" evidence="6">
    <location>
        <begin position="126"/>
        <end position="148"/>
    </location>
</feature>
<proteinExistence type="predicted"/>
<feature type="region of interest" description="Disordered" evidence="7">
    <location>
        <begin position="1"/>
        <end position="50"/>
    </location>
</feature>
<dbReference type="Ensembl" id="ENSFHET00000007764.1">
    <property type="protein sequence ID" value="ENSFHEP00000024453.1"/>
    <property type="gene ID" value="ENSFHEG00000006041.1"/>
</dbReference>
<dbReference type="AlphaFoldDB" id="A0A3Q2QBG7"/>
<dbReference type="STRING" id="8078.ENSFHEP00000024453"/>
<feature type="zinc finger region" description="C3H1-type" evidence="6">
    <location>
        <begin position="151"/>
        <end position="186"/>
    </location>
</feature>
<dbReference type="Gene3D" id="2.30.30.1190">
    <property type="match status" value="1"/>
</dbReference>
<dbReference type="PANTHER" id="PTHR13119:SF22">
    <property type="entry name" value="ZINC FINGER CCCH DOMAIN-CONTAINING PROTEIN 6"/>
    <property type="match status" value="1"/>
</dbReference>
<dbReference type="PROSITE" id="PS50103">
    <property type="entry name" value="ZF_C3H1"/>
    <property type="match status" value="2"/>
</dbReference>
<dbReference type="GeneTree" id="ENSGT00940000157396"/>
<dbReference type="InterPro" id="IPR036855">
    <property type="entry name" value="Znf_CCCH_sf"/>
</dbReference>
<dbReference type="InterPro" id="IPR054361">
    <property type="entry name" value="Znf-CCCH_ZC3H4/6/8"/>
</dbReference>
<feature type="compositionally biased region" description="Basic and acidic residues" evidence="7">
    <location>
        <begin position="1"/>
        <end position="18"/>
    </location>
</feature>
<evidence type="ECO:0000256" key="2">
    <source>
        <dbReference type="ARBA" id="ARBA00022723"/>
    </source>
</evidence>
<feature type="domain" description="C3H1-type" evidence="8">
    <location>
        <begin position="126"/>
        <end position="148"/>
    </location>
</feature>
<feature type="compositionally biased region" description="Acidic residues" evidence="7">
    <location>
        <begin position="19"/>
        <end position="33"/>
    </location>
</feature>
<evidence type="ECO:0000259" key="8">
    <source>
        <dbReference type="PROSITE" id="PS50103"/>
    </source>
</evidence>
<dbReference type="Gene3D" id="1.20.120.1350">
    <property type="entry name" value="Pneumovirus matrix protein 2 (M2), zinc-binding domain"/>
    <property type="match status" value="1"/>
</dbReference>
<dbReference type="Pfam" id="PF22623">
    <property type="entry name" value="zf-CCCH_9"/>
    <property type="match status" value="1"/>
</dbReference>
<dbReference type="GO" id="GO:0045892">
    <property type="term" value="P:negative regulation of DNA-templated transcription"/>
    <property type="evidence" value="ECO:0007669"/>
    <property type="project" value="InterPro"/>
</dbReference>
<dbReference type="InterPro" id="IPR000571">
    <property type="entry name" value="Znf_CCCH"/>
</dbReference>
<reference evidence="9" key="1">
    <citation type="submission" date="2025-08" db="UniProtKB">
        <authorList>
            <consortium name="Ensembl"/>
        </authorList>
    </citation>
    <scope>IDENTIFICATION</scope>
</reference>
<dbReference type="PANTHER" id="PTHR13119">
    <property type="entry name" value="ZINC FINGER CCCH DOMAIN-CONTAINING PROTEI"/>
    <property type="match status" value="1"/>
</dbReference>
<feature type="domain" description="C3H1-type" evidence="8">
    <location>
        <begin position="151"/>
        <end position="186"/>
    </location>
</feature>
<evidence type="ECO:0000256" key="5">
    <source>
        <dbReference type="ARBA" id="ARBA00022833"/>
    </source>
</evidence>
<protein>
    <recommendedName>
        <fullName evidence="8">C3H1-type domain-containing protein</fullName>
    </recommendedName>
</protein>
<reference evidence="9" key="2">
    <citation type="submission" date="2025-09" db="UniProtKB">
        <authorList>
            <consortium name="Ensembl"/>
        </authorList>
    </citation>
    <scope>IDENTIFICATION</scope>
</reference>
<dbReference type="SMART" id="SM00356">
    <property type="entry name" value="ZnF_C3H1"/>
    <property type="match status" value="2"/>
</dbReference>
<keyword evidence="5 6" id="KW-0862">Zinc</keyword>
<keyword evidence="2 6" id="KW-0479">Metal-binding</keyword>
<dbReference type="InterPro" id="IPR045124">
    <property type="entry name" value="Su(sable)-like"/>
</dbReference>
<evidence type="ECO:0000256" key="6">
    <source>
        <dbReference type="PROSITE-ProRule" id="PRU00723"/>
    </source>
</evidence>
<dbReference type="GO" id="GO:0005634">
    <property type="term" value="C:nucleus"/>
    <property type="evidence" value="ECO:0007669"/>
    <property type="project" value="TreeGrafter"/>
</dbReference>
<keyword evidence="1" id="KW-0597">Phosphoprotein</keyword>
<dbReference type="Pfam" id="PF18345">
    <property type="entry name" value="zf_CCCH_4"/>
    <property type="match status" value="1"/>
</dbReference>
<dbReference type="GO" id="GO:0008270">
    <property type="term" value="F:zinc ion binding"/>
    <property type="evidence" value="ECO:0007669"/>
    <property type="project" value="UniProtKB-KW"/>
</dbReference>
<accession>A0A3Q2QBG7</accession>
<evidence type="ECO:0000256" key="4">
    <source>
        <dbReference type="ARBA" id="ARBA00022771"/>
    </source>
</evidence>
<keyword evidence="3" id="KW-0677">Repeat</keyword>
<evidence type="ECO:0000313" key="10">
    <source>
        <dbReference type="Proteomes" id="UP000265000"/>
    </source>
</evidence>
<keyword evidence="10" id="KW-1185">Reference proteome</keyword>
<evidence type="ECO:0000256" key="7">
    <source>
        <dbReference type="SAM" id="MobiDB-lite"/>
    </source>
</evidence>
<dbReference type="Pfam" id="PF14608">
    <property type="entry name" value="zf-CCCH_2"/>
    <property type="match status" value="1"/>
</dbReference>
<dbReference type="Proteomes" id="UP000265000">
    <property type="component" value="Unplaced"/>
</dbReference>
<organism evidence="9 10">
    <name type="scientific">Fundulus heteroclitus</name>
    <name type="common">Killifish</name>
    <name type="synonym">Mummichog</name>
    <dbReference type="NCBI Taxonomy" id="8078"/>
    <lineage>
        <taxon>Eukaryota</taxon>
        <taxon>Metazoa</taxon>
        <taxon>Chordata</taxon>
        <taxon>Craniata</taxon>
        <taxon>Vertebrata</taxon>
        <taxon>Euteleostomi</taxon>
        <taxon>Actinopterygii</taxon>
        <taxon>Neopterygii</taxon>
        <taxon>Teleostei</taxon>
        <taxon>Neoteleostei</taxon>
        <taxon>Acanthomorphata</taxon>
        <taxon>Ovalentaria</taxon>
        <taxon>Atherinomorphae</taxon>
        <taxon>Cyprinodontiformes</taxon>
        <taxon>Fundulidae</taxon>
        <taxon>Fundulus</taxon>
    </lineage>
</organism>
<dbReference type="GO" id="GO:0003723">
    <property type="term" value="F:RNA binding"/>
    <property type="evidence" value="ECO:0007669"/>
    <property type="project" value="InterPro"/>
</dbReference>
<evidence type="ECO:0000256" key="3">
    <source>
        <dbReference type="ARBA" id="ARBA00022737"/>
    </source>
</evidence>
<name>A0A3Q2QBG7_FUNHE</name>
<sequence>PQRGSDFDKYSEDYSDDKYDYEEEEEDYEDDMSEYPQSKDGGQGKGRYPKEQMMRGNLRGMKHQQCKNLSQKLLTMVLLEWPQIKKSRGLLVFLFRKSSCGFQKKWPIMSKEFISQHTVEHNGRYICKYFLEGRCIKGEQCKFEHELVVPDKKKELCKFYLQGYCSKGDHSKCYQGDNCKFSHNALNDVTKELLDKVSQTQSLILNIAGTTAKTELKISKIR</sequence>
<dbReference type="SUPFAM" id="SSF90229">
    <property type="entry name" value="CCCH zinc finger"/>
    <property type="match status" value="2"/>
</dbReference>
<keyword evidence="4 6" id="KW-0863">Zinc-finger</keyword>